<proteinExistence type="predicted"/>
<dbReference type="Proteomes" id="UP001055879">
    <property type="component" value="Linkage Group LG08"/>
</dbReference>
<reference evidence="2" key="1">
    <citation type="journal article" date="2022" name="Mol. Ecol. Resour.">
        <title>The genomes of chicory, endive, great burdock and yacon provide insights into Asteraceae palaeo-polyploidization history and plant inulin production.</title>
        <authorList>
            <person name="Fan W."/>
            <person name="Wang S."/>
            <person name="Wang H."/>
            <person name="Wang A."/>
            <person name="Jiang F."/>
            <person name="Liu H."/>
            <person name="Zhao H."/>
            <person name="Xu D."/>
            <person name="Zhang Y."/>
        </authorList>
    </citation>
    <scope>NUCLEOTIDE SEQUENCE [LARGE SCALE GENOMIC DNA]</scope>
    <source>
        <strain evidence="2">cv. Niubang</strain>
    </source>
</reference>
<protein>
    <submittedName>
        <fullName evidence="1">Uncharacterized protein</fullName>
    </submittedName>
</protein>
<dbReference type="EMBL" id="CM042054">
    <property type="protein sequence ID" value="KAI3707453.1"/>
    <property type="molecule type" value="Genomic_DNA"/>
</dbReference>
<accession>A0ACB9ACN3</accession>
<reference evidence="1 2" key="2">
    <citation type="journal article" date="2022" name="Mol. Ecol. Resour.">
        <title>The genomes of chicory, endive, great burdock and yacon provide insights into Asteraceae paleo-polyploidization history and plant inulin production.</title>
        <authorList>
            <person name="Fan W."/>
            <person name="Wang S."/>
            <person name="Wang H."/>
            <person name="Wang A."/>
            <person name="Jiang F."/>
            <person name="Liu H."/>
            <person name="Zhao H."/>
            <person name="Xu D."/>
            <person name="Zhang Y."/>
        </authorList>
    </citation>
    <scope>NUCLEOTIDE SEQUENCE [LARGE SCALE GENOMIC DNA]</scope>
    <source>
        <strain evidence="2">cv. Niubang</strain>
    </source>
</reference>
<comment type="caution">
    <text evidence="1">The sequence shown here is derived from an EMBL/GenBank/DDBJ whole genome shotgun (WGS) entry which is preliminary data.</text>
</comment>
<organism evidence="1 2">
    <name type="scientific">Arctium lappa</name>
    <name type="common">Greater burdock</name>
    <name type="synonym">Lappa major</name>
    <dbReference type="NCBI Taxonomy" id="4217"/>
    <lineage>
        <taxon>Eukaryota</taxon>
        <taxon>Viridiplantae</taxon>
        <taxon>Streptophyta</taxon>
        <taxon>Embryophyta</taxon>
        <taxon>Tracheophyta</taxon>
        <taxon>Spermatophyta</taxon>
        <taxon>Magnoliopsida</taxon>
        <taxon>eudicotyledons</taxon>
        <taxon>Gunneridae</taxon>
        <taxon>Pentapetalae</taxon>
        <taxon>asterids</taxon>
        <taxon>campanulids</taxon>
        <taxon>Asterales</taxon>
        <taxon>Asteraceae</taxon>
        <taxon>Carduoideae</taxon>
        <taxon>Cardueae</taxon>
        <taxon>Arctiinae</taxon>
        <taxon>Arctium</taxon>
    </lineage>
</organism>
<evidence type="ECO:0000313" key="1">
    <source>
        <dbReference type="EMBL" id="KAI3707453.1"/>
    </source>
</evidence>
<name>A0ACB9ACN3_ARCLA</name>
<evidence type="ECO:0000313" key="2">
    <source>
        <dbReference type="Proteomes" id="UP001055879"/>
    </source>
</evidence>
<sequence length="1163" mass="129794">MAGSSSEESGVGRLLEGMSNGQQLSGEALAEWRSSEQVENGITSTSPPYWDTDDDHYCGPKPSELYGKYTWKIDKFSQINKRELRSNAFEVGGYKWYILIYPQGCDVCNHLSLFLCVANHDKLLPGWSHFAQFTIAVVNKDPKKSKYSDTLHRFWKKEHDWGWKKFMELSKVLDGFVDADTLIIKAQVQVIRERADRPFRCLDYQYRRELVRVYLSNVEQICRRFVEERRGRLGKLIEDKVRWSSFCTFWLGIDQTARRHISKEKSDSILKVAVKHFFIEKEVTSTLVMDSLYSGLKALEGQTKNKKAKGKCLDAEELPIPIVRVEKDAFILVDDVLLLLERAALEPLPPKDEKGPQNRTKDGGSGEDFSKDSIERDERRLTELGRRTIEIFVLVHIFSKIEVAYQEAVALRRQEELIREEEAAWMTGIEQKGKRGASEKEKKAKKKQVKQKRNNRRLKDKGREEKPGTVVEDKLQQQNPIDGRKGFLIEDAELLLEKSDTLEDVSDVSDSVNCVPEAVLQPDSDDRDSSPVNWDTDTSEAQPPTEAGSSGVSCVTSVHNGGRKSPSMMDDSSSTCSTDSLPSVVMNQPYKGNSLQNQKSQKSPRRGKEKQGKTIGEMTGQADDMHRRPPYVMSEAAHSYVAGKCKVDEADTDVSVLTLQDRLKWLEHHTVKKEVVLLQKETSVKAEVDPEALKENIAIIPSSPKSPPKTSPPVVRQKTDLKKISGSDPAIARRPPSDKTMNIDKAATSANSAESLVSSRPHAHKTGTQKPTDKPSTTEKAINGPGTLITDKPVLHQVSRTIEKSPAQQVSVSVEKPLTQPVPAMSRPLSAPLIPETRTTATTPFVSTVQAAPFLPRSVSAAGQLGPKASLATQSLVPQSYRNAMMGTANSTTFSQPHSPNLTVNPSHSYSQPPHLPMISAPMFLPQSSERVDSTRPRLSYGMVNHDVVQNGSHWMESLQMGINNGRVLCNDPSLLNDIPNLDLHKSAHYEFPAGGRHAHGMLADEFPHLDIINDLLDDEYGMASTTEVRASFQSFSSGPHHLSCQLTYPGPGGIVDESPCTSSFRFEESQNYQHDEFQHSYGGGIQFQQVPNLQQQQQPPPYMIDGLIQNQWQMDVGGCDVTYPSLSLRNIDNDGYQYSNLMMGVNGYNTVFHPSSSSYNGQ</sequence>
<keyword evidence="2" id="KW-1185">Reference proteome</keyword>
<gene>
    <name evidence="1" type="ORF">L6452_25991</name>
</gene>